<dbReference type="AlphaFoldDB" id="A0A249SNN9"/>
<evidence type="ECO:0000313" key="1">
    <source>
        <dbReference type="EMBL" id="ASZ09246.1"/>
    </source>
</evidence>
<dbReference type="KEGG" id="mchc:CK556_02685"/>
<dbReference type="STRING" id="1336232.GCA_000518825_01219"/>
<evidence type="ECO:0000313" key="2">
    <source>
        <dbReference type="Proteomes" id="UP000232229"/>
    </source>
</evidence>
<proteinExistence type="predicted"/>
<dbReference type="Proteomes" id="UP000232229">
    <property type="component" value="Chromosome"/>
</dbReference>
<sequence length="270" mass="32699">MKEFKYEKWLMQFINDDWYIQSNTSENNVIYEEVSNLKDVWFEYMNYDTFLSDNEEELSLDELPGFFENEDVCKTDKYIKEFISGVFHLRMVGLYTVVKEYVEKFNLISEESFNAIDENGIDVSINKTFVQLTEKYYEELINMVKNFIIPDEFKYCWKDLLKLVERIESYTKKEDKLDVAYQILEFLTNTIDGFDDLEIDLPDQMIESANKFICILIKYEIIFDRLILLKEHLEYQYVETKKLPENLYRANIMDRYQEINTFKAINEEEF</sequence>
<organism evidence="1 2">
    <name type="scientific">Mesoplasma chauliocola</name>
    <dbReference type="NCBI Taxonomy" id="216427"/>
    <lineage>
        <taxon>Bacteria</taxon>
        <taxon>Bacillati</taxon>
        <taxon>Mycoplasmatota</taxon>
        <taxon>Mollicutes</taxon>
        <taxon>Entomoplasmatales</taxon>
        <taxon>Entomoplasmataceae</taxon>
        <taxon>Mesoplasma</taxon>
    </lineage>
</organism>
<keyword evidence="2" id="KW-1185">Reference proteome</keyword>
<dbReference type="EMBL" id="CP023173">
    <property type="protein sequence ID" value="ASZ09246.1"/>
    <property type="molecule type" value="Genomic_DNA"/>
</dbReference>
<protein>
    <submittedName>
        <fullName evidence="1">Uncharacterized protein</fullName>
    </submittedName>
</protein>
<reference evidence="1 2" key="1">
    <citation type="submission" date="2017-08" db="EMBL/GenBank/DDBJ databases">
        <title>Complete Genome Sequence of Mesoplasma chauliocola.</title>
        <authorList>
            <person name="Knight T.F.Jr."/>
            <person name="Citino T."/>
        </authorList>
    </citation>
    <scope>NUCLEOTIDE SEQUENCE [LARGE SCALE GENOMIC DNA]</scope>
    <source>
        <strain evidence="1 2">CHPA-2</strain>
    </source>
</reference>
<accession>A0A249SNN9</accession>
<dbReference type="RefSeq" id="WP_027875570.1">
    <property type="nucleotide sequence ID" value="NZ_CP023173.1"/>
</dbReference>
<gene>
    <name evidence="1" type="ORF">CK556_02685</name>
</gene>
<name>A0A249SNN9_9MOLU</name>